<dbReference type="CDD" id="cd05943">
    <property type="entry name" value="AACS"/>
    <property type="match status" value="1"/>
</dbReference>
<dbReference type="InterPro" id="IPR020845">
    <property type="entry name" value="AMP-binding_CS"/>
</dbReference>
<keyword evidence="8" id="KW-1185">Reference proteome</keyword>
<dbReference type="GO" id="GO:0030729">
    <property type="term" value="F:acetoacetate-CoA ligase activity"/>
    <property type="evidence" value="ECO:0007669"/>
    <property type="project" value="UniProtKB-EC"/>
</dbReference>
<dbReference type="Gene3D" id="3.40.50.12780">
    <property type="entry name" value="N-terminal domain of ligase-like"/>
    <property type="match status" value="1"/>
</dbReference>
<dbReference type="EMBL" id="JAEVHL010000011">
    <property type="protein sequence ID" value="MBM0274726.1"/>
    <property type="molecule type" value="Genomic_DNA"/>
</dbReference>
<dbReference type="Pfam" id="PF00501">
    <property type="entry name" value="AMP-binding"/>
    <property type="match status" value="1"/>
</dbReference>
<dbReference type="InterPro" id="IPR045851">
    <property type="entry name" value="AMP-bd_C_sf"/>
</dbReference>
<keyword evidence="4" id="KW-0067">ATP-binding</keyword>
<comment type="similarity">
    <text evidence="1">Belongs to the ATP-dependent AMP-binding enzyme family.</text>
</comment>
<dbReference type="RefSeq" id="WP_203147140.1">
    <property type="nucleotide sequence ID" value="NZ_JAEVHL010000011.1"/>
</dbReference>
<gene>
    <name evidence="7" type="ORF">JM949_04285</name>
</gene>
<comment type="caution">
    <text evidence="7">The sequence shown here is derived from an EMBL/GenBank/DDBJ whole genome shotgun (WGS) entry which is preliminary data.</text>
</comment>
<evidence type="ECO:0000313" key="7">
    <source>
        <dbReference type="EMBL" id="MBM0274726.1"/>
    </source>
</evidence>
<dbReference type="Proteomes" id="UP000622245">
    <property type="component" value="Unassembled WGS sequence"/>
</dbReference>
<name>A0ABS1YBW3_9ACTN</name>
<dbReference type="InterPro" id="IPR042099">
    <property type="entry name" value="ANL_N_sf"/>
</dbReference>
<keyword evidence="2 7" id="KW-0436">Ligase</keyword>
<sequence length="669" mass="72360">MGDMLWAPPADVRDRSRIGTYLRWLREHRGLDFADYDELWRWSTTDLDAFWRSIWDHFEVVAHTPPTATLAERGMPGARWFPGATLNYAENVLRMPGRADDDPVVIAHGQTRPPVTVSAAQLRDQVRRVSAGLRRLGVTAGDRVAAYAPNIPETYVLLLATASLGAIFSSCAPEFGTRSVTDRWQQIEPTVLVAVDGYRYGDKPVDRRAEVAAIRAALPSLRHAVSIGYLDPAGVPPEGAVSWAELAAPSDEPLTFTPVPFDHPLYVLYSSGTTGLPKPIVHGHGGILLEHLKMLALHHDLGPADRFFWFTTTGWMMWNFLVSGPAVGAAIVLFDGNPGVRAEPGRPAEPDLGALWRLAAETGTTYFGTSAPFLLACRKSGLVPRDSADLSALRGVGSTGAPLPAEGFRWVYEAVGDHLQLQSLSGGTDVCTGFVGGVPLLPVYAGEIACRALGAKVEARSADGTPVIGELGELVITEPMPSMPVGFWNDRDGVRYAEAYFDVYPGVWRHGDWITINERGGCVITGRSDATLNRGGVRLGTAEFYSVVEGLDEVLDSVVVHLEDDEGGAGELLLFVVLAEGLELDDPMRAKICRELRTALSPRHVPDEIHQVRSVPRTLSAKKLEVPVKKILTGTPVDQAAAKGALANPESLTAFAALAQRRPPHRTPA</sequence>
<evidence type="ECO:0000259" key="5">
    <source>
        <dbReference type="Pfam" id="PF00501"/>
    </source>
</evidence>
<reference evidence="7 8" key="1">
    <citation type="submission" date="2021-01" db="EMBL/GenBank/DDBJ databases">
        <title>Draft genome sequence of Micromonospora sp. strain STR1s_6.</title>
        <authorList>
            <person name="Karlyshev A."/>
            <person name="Jawad R."/>
        </authorList>
    </citation>
    <scope>NUCLEOTIDE SEQUENCE [LARGE SCALE GENOMIC DNA]</scope>
    <source>
        <strain evidence="7 8">STR1S-6</strain>
    </source>
</reference>
<evidence type="ECO:0000256" key="4">
    <source>
        <dbReference type="ARBA" id="ARBA00022840"/>
    </source>
</evidence>
<dbReference type="PROSITE" id="PS00455">
    <property type="entry name" value="AMP_BINDING"/>
    <property type="match status" value="1"/>
</dbReference>
<evidence type="ECO:0000256" key="2">
    <source>
        <dbReference type="ARBA" id="ARBA00022598"/>
    </source>
</evidence>
<evidence type="ECO:0000256" key="1">
    <source>
        <dbReference type="ARBA" id="ARBA00006432"/>
    </source>
</evidence>
<dbReference type="PANTHER" id="PTHR42921:SF1">
    <property type="entry name" value="ACETOACETYL-COA SYNTHETASE"/>
    <property type="match status" value="1"/>
</dbReference>
<dbReference type="InterPro" id="IPR005914">
    <property type="entry name" value="Acac_CoA_synth"/>
</dbReference>
<dbReference type="NCBIfam" id="TIGR01217">
    <property type="entry name" value="ac_ac_CoA_syn"/>
    <property type="match status" value="1"/>
</dbReference>
<feature type="domain" description="Acetyl-coenzyme A synthetase N-terminal" evidence="6">
    <location>
        <begin position="36"/>
        <end position="92"/>
    </location>
</feature>
<evidence type="ECO:0000313" key="8">
    <source>
        <dbReference type="Proteomes" id="UP000622245"/>
    </source>
</evidence>
<dbReference type="InterPro" id="IPR000873">
    <property type="entry name" value="AMP-dep_synth/lig_dom"/>
</dbReference>
<dbReference type="NCBIfam" id="NF002937">
    <property type="entry name" value="PRK03584.1"/>
    <property type="match status" value="1"/>
</dbReference>
<keyword evidence="3" id="KW-0547">Nucleotide-binding</keyword>
<accession>A0ABS1YBW3</accession>
<dbReference type="Pfam" id="PF16177">
    <property type="entry name" value="ACAS_N"/>
    <property type="match status" value="1"/>
</dbReference>
<feature type="domain" description="AMP-dependent synthetase/ligase" evidence="5">
    <location>
        <begin position="102"/>
        <end position="479"/>
    </location>
</feature>
<evidence type="ECO:0000259" key="6">
    <source>
        <dbReference type="Pfam" id="PF16177"/>
    </source>
</evidence>
<dbReference type="EC" id="6.2.1.16" evidence="7"/>
<dbReference type="InterPro" id="IPR032387">
    <property type="entry name" value="ACAS_N"/>
</dbReference>
<dbReference type="SUPFAM" id="SSF56801">
    <property type="entry name" value="Acetyl-CoA synthetase-like"/>
    <property type="match status" value="1"/>
</dbReference>
<proteinExistence type="inferred from homology"/>
<dbReference type="Gene3D" id="3.30.300.30">
    <property type="match status" value="1"/>
</dbReference>
<organism evidence="7 8">
    <name type="scientific">Micromonospora tarensis</name>
    <dbReference type="NCBI Taxonomy" id="2806100"/>
    <lineage>
        <taxon>Bacteria</taxon>
        <taxon>Bacillati</taxon>
        <taxon>Actinomycetota</taxon>
        <taxon>Actinomycetes</taxon>
        <taxon>Micromonosporales</taxon>
        <taxon>Micromonosporaceae</taxon>
        <taxon>Micromonospora</taxon>
    </lineage>
</organism>
<evidence type="ECO:0000256" key="3">
    <source>
        <dbReference type="ARBA" id="ARBA00022741"/>
    </source>
</evidence>
<protein>
    <submittedName>
        <fullName evidence="7">Acetoacetate--CoA ligase</fullName>
        <ecNumber evidence="7">6.2.1.16</ecNumber>
    </submittedName>
</protein>
<dbReference type="PANTHER" id="PTHR42921">
    <property type="entry name" value="ACETOACETYL-COA SYNTHETASE"/>
    <property type="match status" value="1"/>
</dbReference>